<accession>A0AA38PCE0</accession>
<dbReference type="AlphaFoldDB" id="A0AA38PCE0"/>
<gene>
    <name evidence="2" type="ORF">F5878DRAFT_86992</name>
</gene>
<dbReference type="Proteomes" id="UP001163846">
    <property type="component" value="Unassembled WGS sequence"/>
</dbReference>
<feature type="signal peptide" evidence="1">
    <location>
        <begin position="1"/>
        <end position="19"/>
    </location>
</feature>
<feature type="chain" id="PRO_5041288864" evidence="1">
    <location>
        <begin position="20"/>
        <end position="71"/>
    </location>
</feature>
<comment type="caution">
    <text evidence="2">The sequence shown here is derived from an EMBL/GenBank/DDBJ whole genome shotgun (WGS) entry which is preliminary data.</text>
</comment>
<keyword evidence="3" id="KW-1185">Reference proteome</keyword>
<reference evidence="2" key="1">
    <citation type="submission" date="2022-08" db="EMBL/GenBank/DDBJ databases">
        <authorList>
            <consortium name="DOE Joint Genome Institute"/>
            <person name="Min B."/>
            <person name="Riley R."/>
            <person name="Sierra-Patev S."/>
            <person name="Naranjo-Ortiz M."/>
            <person name="Looney B."/>
            <person name="Konkel Z."/>
            <person name="Slot J.C."/>
            <person name="Sakamoto Y."/>
            <person name="Steenwyk J.L."/>
            <person name="Rokas A."/>
            <person name="Carro J."/>
            <person name="Camarero S."/>
            <person name="Ferreira P."/>
            <person name="Molpeceres G."/>
            <person name="Ruiz-Duenas F.J."/>
            <person name="Serrano A."/>
            <person name="Henrissat B."/>
            <person name="Drula E."/>
            <person name="Hughes K.W."/>
            <person name="Mata J.L."/>
            <person name="Ishikawa N.K."/>
            <person name="Vargas-Isla R."/>
            <person name="Ushijima S."/>
            <person name="Smith C.A."/>
            <person name="Ahrendt S."/>
            <person name="Andreopoulos W."/>
            <person name="He G."/>
            <person name="Labutti K."/>
            <person name="Lipzen A."/>
            <person name="Ng V."/>
            <person name="Sandor L."/>
            <person name="Barry K."/>
            <person name="Martinez A.T."/>
            <person name="Xiao Y."/>
            <person name="Gibbons J.G."/>
            <person name="Terashima K."/>
            <person name="Hibbett D.S."/>
            <person name="Grigoriev I.V."/>
        </authorList>
    </citation>
    <scope>NUCLEOTIDE SEQUENCE</scope>
    <source>
        <strain evidence="2">TFB9207</strain>
    </source>
</reference>
<name>A0AA38PCE0_9AGAR</name>
<keyword evidence="1" id="KW-0732">Signal</keyword>
<organism evidence="2 3">
    <name type="scientific">Lentinula raphanica</name>
    <dbReference type="NCBI Taxonomy" id="153919"/>
    <lineage>
        <taxon>Eukaryota</taxon>
        <taxon>Fungi</taxon>
        <taxon>Dikarya</taxon>
        <taxon>Basidiomycota</taxon>
        <taxon>Agaricomycotina</taxon>
        <taxon>Agaricomycetes</taxon>
        <taxon>Agaricomycetidae</taxon>
        <taxon>Agaricales</taxon>
        <taxon>Marasmiineae</taxon>
        <taxon>Omphalotaceae</taxon>
        <taxon>Lentinula</taxon>
    </lineage>
</organism>
<sequence length="71" mass="7654">MSRLVPLKALLGTLTGSSTLSVPVVGVLARFRAQYNLRGLTLDDKDAPQPQTGLFFSLRGDTPSKVVQIQL</sequence>
<evidence type="ECO:0000313" key="2">
    <source>
        <dbReference type="EMBL" id="KAJ3840100.1"/>
    </source>
</evidence>
<proteinExistence type="predicted"/>
<evidence type="ECO:0000313" key="3">
    <source>
        <dbReference type="Proteomes" id="UP001163846"/>
    </source>
</evidence>
<protein>
    <submittedName>
        <fullName evidence="2">Uncharacterized protein</fullName>
    </submittedName>
</protein>
<evidence type="ECO:0000256" key="1">
    <source>
        <dbReference type="SAM" id="SignalP"/>
    </source>
</evidence>
<dbReference type="EMBL" id="MU806094">
    <property type="protein sequence ID" value="KAJ3840100.1"/>
    <property type="molecule type" value="Genomic_DNA"/>
</dbReference>